<feature type="compositionally biased region" description="Basic and acidic residues" evidence="1">
    <location>
        <begin position="71"/>
        <end position="89"/>
    </location>
</feature>
<evidence type="ECO:0000313" key="2">
    <source>
        <dbReference type="EMBL" id="EGX53235.1"/>
    </source>
</evidence>
<accession>G1X0U5</accession>
<dbReference type="AlphaFoldDB" id="G1X0U5"/>
<evidence type="ECO:0000256" key="1">
    <source>
        <dbReference type="SAM" id="MobiDB-lite"/>
    </source>
</evidence>
<dbReference type="Proteomes" id="UP000008784">
    <property type="component" value="Unassembled WGS sequence"/>
</dbReference>
<reference evidence="2 3" key="1">
    <citation type="journal article" date="2011" name="PLoS Pathog.">
        <title>Genomic and proteomic analyses of the fungus Arthrobotrys oligospora provide insights into nematode-trap formation.</title>
        <authorList>
            <person name="Yang J."/>
            <person name="Wang L."/>
            <person name="Ji X."/>
            <person name="Feng Y."/>
            <person name="Li X."/>
            <person name="Zou C."/>
            <person name="Xu J."/>
            <person name="Ren Y."/>
            <person name="Mi Q."/>
            <person name="Wu J."/>
            <person name="Liu S."/>
            <person name="Liu Y."/>
            <person name="Huang X."/>
            <person name="Wang H."/>
            <person name="Niu X."/>
            <person name="Li J."/>
            <person name="Liang L."/>
            <person name="Luo Y."/>
            <person name="Ji K."/>
            <person name="Zhou W."/>
            <person name="Yu Z."/>
            <person name="Li G."/>
            <person name="Liu Y."/>
            <person name="Li L."/>
            <person name="Qiao M."/>
            <person name="Feng L."/>
            <person name="Zhang K.-Q."/>
        </authorList>
    </citation>
    <scope>NUCLEOTIDE SEQUENCE [LARGE SCALE GENOMIC DNA]</scope>
    <source>
        <strain evidence="3">ATCC 24927 / CBS 115.81 / DSM 1491</strain>
    </source>
</reference>
<name>G1X0U5_ARTOA</name>
<dbReference type="RefSeq" id="XP_011118107.1">
    <property type="nucleotide sequence ID" value="XM_011119805.1"/>
</dbReference>
<keyword evidence="3" id="KW-1185">Reference proteome</keyword>
<gene>
    <name evidence="2" type="ORF">AOL_s00006g496</name>
</gene>
<feature type="compositionally biased region" description="Acidic residues" evidence="1">
    <location>
        <begin position="61"/>
        <end position="70"/>
    </location>
</feature>
<dbReference type="EMBL" id="ADOT01000013">
    <property type="protein sequence ID" value="EGX53235.1"/>
    <property type="molecule type" value="Genomic_DNA"/>
</dbReference>
<dbReference type="HOGENOM" id="CLU_2359292_0_0_1"/>
<dbReference type="InParanoid" id="G1X0U5"/>
<feature type="region of interest" description="Disordered" evidence="1">
    <location>
        <begin position="57"/>
        <end position="96"/>
    </location>
</feature>
<comment type="caution">
    <text evidence="2">The sequence shown here is derived from an EMBL/GenBank/DDBJ whole genome shotgun (WGS) entry which is preliminary data.</text>
</comment>
<protein>
    <submittedName>
        <fullName evidence="2">Uncharacterized protein</fullName>
    </submittedName>
</protein>
<dbReference type="GeneID" id="22889037"/>
<evidence type="ECO:0000313" key="3">
    <source>
        <dbReference type="Proteomes" id="UP000008784"/>
    </source>
</evidence>
<proteinExistence type="predicted"/>
<organism evidence="2 3">
    <name type="scientific">Arthrobotrys oligospora (strain ATCC 24927 / CBS 115.81 / DSM 1491)</name>
    <name type="common">Nematode-trapping fungus</name>
    <name type="synonym">Didymozoophaga oligospora</name>
    <dbReference type="NCBI Taxonomy" id="756982"/>
    <lineage>
        <taxon>Eukaryota</taxon>
        <taxon>Fungi</taxon>
        <taxon>Dikarya</taxon>
        <taxon>Ascomycota</taxon>
        <taxon>Pezizomycotina</taxon>
        <taxon>Orbiliomycetes</taxon>
        <taxon>Orbiliales</taxon>
        <taxon>Orbiliaceae</taxon>
        <taxon>Orbilia</taxon>
        <taxon>Orbilia oligospora</taxon>
    </lineage>
</organism>
<sequence length="96" mass="11055">MLSMLQKIEKLAAEGRLREDNMQEIISGFKEAMQEGIEKEERVFMELHGIRVLLGERMGGEVEDGEEEDFQEKKEGKKEVDREKKKGEEAGAEQVE</sequence>